<keyword evidence="2" id="KW-1185">Reference proteome</keyword>
<gene>
    <name evidence="1" type="ORF">BOTBODRAFT_29720</name>
</gene>
<dbReference type="Gene3D" id="3.40.50.300">
    <property type="entry name" value="P-loop containing nucleotide triphosphate hydrolases"/>
    <property type="match status" value="1"/>
</dbReference>
<protein>
    <recommendedName>
        <fullName evidence="3">G domain-containing protein</fullName>
    </recommendedName>
</protein>
<proteinExistence type="predicted"/>
<dbReference type="InParanoid" id="A0A067MS56"/>
<evidence type="ECO:0000313" key="2">
    <source>
        <dbReference type="Proteomes" id="UP000027195"/>
    </source>
</evidence>
<organism evidence="1 2">
    <name type="scientific">Botryobasidium botryosum (strain FD-172 SS1)</name>
    <dbReference type="NCBI Taxonomy" id="930990"/>
    <lineage>
        <taxon>Eukaryota</taxon>
        <taxon>Fungi</taxon>
        <taxon>Dikarya</taxon>
        <taxon>Basidiomycota</taxon>
        <taxon>Agaricomycotina</taxon>
        <taxon>Agaricomycetes</taxon>
        <taxon>Cantharellales</taxon>
        <taxon>Botryobasidiaceae</taxon>
        <taxon>Botryobasidium</taxon>
    </lineage>
</organism>
<dbReference type="CDD" id="cd00882">
    <property type="entry name" value="Ras_like_GTPase"/>
    <property type="match status" value="1"/>
</dbReference>
<accession>A0A067MS56</accession>
<dbReference type="SUPFAM" id="SSF52540">
    <property type="entry name" value="P-loop containing nucleoside triphosphate hydrolases"/>
    <property type="match status" value="1"/>
</dbReference>
<dbReference type="InterPro" id="IPR027417">
    <property type="entry name" value="P-loop_NTPase"/>
</dbReference>
<dbReference type="STRING" id="930990.A0A067MS56"/>
<dbReference type="EMBL" id="KL198023">
    <property type="protein sequence ID" value="KDQ17545.1"/>
    <property type="molecule type" value="Genomic_DNA"/>
</dbReference>
<dbReference type="AlphaFoldDB" id="A0A067MS56"/>
<evidence type="ECO:0000313" key="1">
    <source>
        <dbReference type="EMBL" id="KDQ17545.1"/>
    </source>
</evidence>
<dbReference type="OrthoDB" id="391988at2759"/>
<sequence>MASAPTTEEFLRICPKFRILLLGKTGIGKTTLIKRAFGVDSLEASHLVPGECNIETEIVSPIDDRFIIHDSQGFEPGEVKNFDTVMQFIQKRNDQPDLKDKLHAIWHCVQVPHAGARTFERGDENFLRFMEMVRIPTIVVFTKYDRLFNQIAFKTDGALLKGMDEDQIDSFVDKQTEEKFKESVAVVKQVNAKLHYAPVSHDERFHDMYARLMETTIHIVRNHVAKATFYVKAVEQRRTVDRNVEVSTGHGIKKYWRDLASRPHSNRSVFRYCFEKIHPDIIDVWKLDDPDQILVGNTFKAMILRIQGSLNHDPTLDQASSQELIGMQDAVAELNALLSAEDLAIVPSSSRSLGMSRWKPLPGDTLRTLMGFILHLIMVLERLYWNNYRKNTLSVTMQEVETAFEEYCGSGERNRVREDVFNFAKDFDPASLGDAYVEAVRLVETHRLVESQRSEREGIWPQVSKGGSLGRMMRRIYQAQPS</sequence>
<dbReference type="HOGENOM" id="CLU_023805_2_1_1"/>
<reference evidence="2" key="1">
    <citation type="journal article" date="2014" name="Proc. Natl. Acad. Sci. U.S.A.">
        <title>Extensive sampling of basidiomycete genomes demonstrates inadequacy of the white-rot/brown-rot paradigm for wood decay fungi.</title>
        <authorList>
            <person name="Riley R."/>
            <person name="Salamov A.A."/>
            <person name="Brown D.W."/>
            <person name="Nagy L.G."/>
            <person name="Floudas D."/>
            <person name="Held B.W."/>
            <person name="Levasseur A."/>
            <person name="Lombard V."/>
            <person name="Morin E."/>
            <person name="Otillar R."/>
            <person name="Lindquist E.A."/>
            <person name="Sun H."/>
            <person name="LaButti K.M."/>
            <person name="Schmutz J."/>
            <person name="Jabbour D."/>
            <person name="Luo H."/>
            <person name="Baker S.E."/>
            <person name="Pisabarro A.G."/>
            <person name="Walton J.D."/>
            <person name="Blanchette R.A."/>
            <person name="Henrissat B."/>
            <person name="Martin F."/>
            <person name="Cullen D."/>
            <person name="Hibbett D.S."/>
            <person name="Grigoriev I.V."/>
        </authorList>
    </citation>
    <scope>NUCLEOTIDE SEQUENCE [LARGE SCALE GENOMIC DNA]</scope>
    <source>
        <strain evidence="2">FD-172 SS1</strain>
    </source>
</reference>
<name>A0A067MS56_BOTB1</name>
<dbReference type="Proteomes" id="UP000027195">
    <property type="component" value="Unassembled WGS sequence"/>
</dbReference>
<evidence type="ECO:0008006" key="3">
    <source>
        <dbReference type="Google" id="ProtNLM"/>
    </source>
</evidence>